<evidence type="ECO:0000313" key="3">
    <source>
        <dbReference type="EMBL" id="NCJ06685.1"/>
    </source>
</evidence>
<dbReference type="EMBL" id="WVIC01000015">
    <property type="protein sequence ID" value="NCJ06685.1"/>
    <property type="molecule type" value="Genomic_DNA"/>
</dbReference>
<protein>
    <submittedName>
        <fullName evidence="3">Uncharacterized protein</fullName>
    </submittedName>
</protein>
<feature type="coiled-coil region" evidence="1">
    <location>
        <begin position="833"/>
        <end position="956"/>
    </location>
</feature>
<gene>
    <name evidence="3" type="ORF">GS597_09230</name>
</gene>
<dbReference type="AlphaFoldDB" id="A0A8K2A826"/>
<name>A0A8K2A826_9CYAN</name>
<feature type="coiled-coil region" evidence="1">
    <location>
        <begin position="718"/>
        <end position="768"/>
    </location>
</feature>
<keyword evidence="1" id="KW-0175">Coiled coil</keyword>
<evidence type="ECO:0000256" key="1">
    <source>
        <dbReference type="SAM" id="Coils"/>
    </source>
</evidence>
<comment type="caution">
    <text evidence="3">The sequence shown here is derived from an EMBL/GenBank/DDBJ whole genome shotgun (WGS) entry which is preliminary data.</text>
</comment>
<organism evidence="3 4">
    <name type="scientific">Petrachloros mirabilis ULC683</name>
    <dbReference type="NCBI Taxonomy" id="2781853"/>
    <lineage>
        <taxon>Bacteria</taxon>
        <taxon>Bacillati</taxon>
        <taxon>Cyanobacteriota</taxon>
        <taxon>Cyanophyceae</taxon>
        <taxon>Synechococcales</taxon>
        <taxon>Petrachlorosaceae</taxon>
        <taxon>Petrachloros</taxon>
        <taxon>Petrachloros mirabilis</taxon>
    </lineage>
</organism>
<proteinExistence type="predicted"/>
<dbReference type="RefSeq" id="WP_161825163.1">
    <property type="nucleotide sequence ID" value="NZ_WVIC01000015.1"/>
</dbReference>
<keyword evidence="4" id="KW-1185">Reference proteome</keyword>
<evidence type="ECO:0000256" key="2">
    <source>
        <dbReference type="SAM" id="MobiDB-lite"/>
    </source>
</evidence>
<feature type="coiled-coil region" evidence="1">
    <location>
        <begin position="545"/>
        <end position="624"/>
    </location>
</feature>
<reference evidence="3" key="1">
    <citation type="submission" date="2019-12" db="EMBL/GenBank/DDBJ databases">
        <title>High-Quality draft genome sequences of three cyanobacteria isolated from the limestone walls of the Old Cathedral of Coimbra.</title>
        <authorList>
            <person name="Tiago I."/>
            <person name="Soares F."/>
            <person name="Portugal A."/>
        </authorList>
    </citation>
    <scope>NUCLEOTIDE SEQUENCE [LARGE SCALE GENOMIC DNA]</scope>
    <source>
        <strain evidence="3">C</strain>
    </source>
</reference>
<dbReference type="Proteomes" id="UP000607397">
    <property type="component" value="Unassembled WGS sequence"/>
</dbReference>
<sequence>MTLVTRLVFQADGAGDVARDVGKINDSLDKAGKSSKDFEQANRGLPKIGNTVTQIAFAYNQATLALGSLVAIAKQGYSALLAQNEQLRQSLLATQASLVATNKVLAGGVEITDPTEAIQALEEPVNRAIDKIRKESLELVGLTSFEIKEVFRLVAAQSAEVGINLEQSADLALDFTAALGTLGVPLAQARQEVNSILQGTIDQNSQLARSLNITNDQVKRLKEQGKLYDFLRDKLEAFRAGNALAAQTIGGVSSNIQELFDQITLAAGEPLFEPFLAVLNDIFEFLDKNKDAITEFLQGAVERFVAFMAILREAGEVALKNLQPIIQDLANIFDEDFGRALENVVSGLGRFLILLSQLIDNPGVRGMLKTVDVLVTATAAITSLNGEFADATEAAQIYAQQSQAVANSVIPVLEKIRNAEEGADTARKLAIERIDNQIQSLKESNLVGAENRENIRAQITVLESWREKLSDTNGSIELVSDSTAQHTARIKEAAKAYQELVAQADIDALRTQVFIQEDLVEGIIAQKEATTQLSAATRRQRLEELARLEARARELRQFQRDATDQDAEEIGKQLLEVEKQVQQARLALANETLAERNRLEREALSDLEKAISTAQDRISEIEQDRAIEIQRLLNQRVIDQRQADDLRLGSTRNRIQNEIAQEEFRLEQITALQFEDEEERARLVRQAQLRLGRLTLDLLDNERRTQEGFAAERIRRIREAAEAERDRSQIALGGLKREQAELTDLVRLSEQRLRLEEARQGLINAQRNLLIVNGQVEIDRLNTALELRRRLNDEALDPNVRREIERQLRDIVGSGRTTEERIIRLRVAAEDQIAAMRRKQIEADQQAEIARNELALQRLRIEAQIADVRAQQGVVESAQQLFEAERRLAELREDPGATPQQLASAEVAIQLARENAELATRAANQAKEVLASQDELEQLSRETLAVQQEAQLAQLQAAEAAQRQANALAVVEARARGVADEMERAARASDRIGAKGRPLQARRQGGPVEPGQPYLVGEEGPEIVFPSGRGKVLTAQQTANLMANIQPLMGISTSPPPDQQQLLRRVDRLVEINQSLSGQILALASRSPLTQNIYNTKGQRERGNTLGGLI</sequence>
<evidence type="ECO:0000313" key="4">
    <source>
        <dbReference type="Proteomes" id="UP000607397"/>
    </source>
</evidence>
<accession>A0A8K2A826</accession>
<feature type="region of interest" description="Disordered" evidence="2">
    <location>
        <begin position="995"/>
        <end position="1014"/>
    </location>
</feature>